<keyword evidence="2" id="KW-0560">Oxidoreductase</keyword>
<dbReference type="GO" id="GO:0016491">
    <property type="term" value="F:oxidoreductase activity"/>
    <property type="evidence" value="ECO:0007669"/>
    <property type="project" value="UniProtKB-KW"/>
</dbReference>
<dbReference type="AlphaFoldDB" id="A0A0Q9YPS3"/>
<reference evidence="3" key="3">
    <citation type="submission" date="2021-06" db="EMBL/GenBank/DDBJ databases">
        <title>Genomic Description and Analysis of Intracellular Bacteria, Candidatus Berkiella cookevillensis and Candidatus Berkiella aquae.</title>
        <authorList>
            <person name="Kidane D.T."/>
            <person name="Mehari Y.T."/>
            <person name="Rice F.C."/>
            <person name="Arivett B.A."/>
            <person name="Farone A.L."/>
            <person name="Berk S.G."/>
            <person name="Farone M.B."/>
        </authorList>
    </citation>
    <scope>NUCLEOTIDE SEQUENCE</scope>
    <source>
        <strain evidence="3">CC99</strain>
    </source>
</reference>
<evidence type="ECO:0000313" key="3">
    <source>
        <dbReference type="EMBL" id="MCS5707695.1"/>
    </source>
</evidence>
<dbReference type="PANTHER" id="PTHR43249">
    <property type="entry name" value="UDP-N-ACETYL-2-AMINO-2-DEOXY-D-GLUCURONATE OXIDASE"/>
    <property type="match status" value="1"/>
</dbReference>
<evidence type="ECO:0000313" key="4">
    <source>
        <dbReference type="Proteomes" id="UP000051494"/>
    </source>
</evidence>
<dbReference type="Gene3D" id="3.40.50.720">
    <property type="entry name" value="NAD(P)-binding Rossmann-like Domain"/>
    <property type="match status" value="1"/>
</dbReference>
<proteinExistence type="predicted"/>
<reference evidence="3" key="2">
    <citation type="journal article" date="2016" name="Genome Announc.">
        <title>Draft Genome Sequences of Two Novel Amoeba-Resistant Intranuclear Bacteria, 'Candidatus Berkiella cookevillensis' and 'Candidatus Berkiella aquae'.</title>
        <authorList>
            <person name="Mehari Y.T."/>
            <person name="Arivett B.A."/>
            <person name="Farone A.L."/>
            <person name="Gunderson J.H."/>
            <person name="Farone M.B."/>
        </authorList>
    </citation>
    <scope>NUCLEOTIDE SEQUENCE</scope>
    <source>
        <strain evidence="3">CC99</strain>
    </source>
</reference>
<sequence length="322" mass="36444">MQVYKAVVIGAGQMGAGIDDKLVSHAAAFKNNPRCQLLAIFDPSVENLEKAASHWEVEGYSDMESMLRDKQPDIVSICSPDFMHATQMELVAEYSPKAIIVEKPVALNLNDLSKIEHFFSKRNTIVAVNYTRRYLSAYYYLKEAFSSQALRAVSIRYAKGLKHNGTHAIDLIRFLFGEIRAYKILSSANDYKIDDPTVSIYFETDSCANIVLQGLNQNDYVFFEVDVFTDQNRYTIHSDHQILSVYCVSENQGTPLGKRLVFEKDIVIEHHKGTNHLVENVLKALDNKAARFLNLEEALRSERLALKISEELSLIPTIEEGI</sequence>
<reference evidence="2" key="1">
    <citation type="submission" date="2015-09" db="EMBL/GenBank/DDBJ databases">
        <title>Draft Genome Sequences of Two Novel Amoeba-resistant Intranuclear Bacteria, Candidatus Berkiella cookevillensis and Candidatus Berkiella aquae.</title>
        <authorList>
            <person name="Mehari Y.T."/>
            <person name="Arivett B.A."/>
            <person name="Farone A.L."/>
            <person name="Gunderson J.H."/>
            <person name="Farone M.B."/>
        </authorList>
    </citation>
    <scope>NUCLEOTIDE SEQUENCE [LARGE SCALE GENOMIC DNA]</scope>
    <source>
        <strain evidence="2">CC99</strain>
    </source>
</reference>
<dbReference type="SUPFAM" id="SSF51735">
    <property type="entry name" value="NAD(P)-binding Rossmann-fold domains"/>
    <property type="match status" value="1"/>
</dbReference>
<organism evidence="2">
    <name type="scientific">Candidatus Berkiella cookevillensis</name>
    <dbReference type="NCBI Taxonomy" id="437022"/>
    <lineage>
        <taxon>Bacteria</taxon>
        <taxon>Pseudomonadati</taxon>
        <taxon>Pseudomonadota</taxon>
        <taxon>Gammaproteobacteria</taxon>
        <taxon>Candidatus Berkiellales</taxon>
        <taxon>Candidatus Berkiellaceae</taxon>
        <taxon>Candidatus Berkiella</taxon>
    </lineage>
</organism>
<dbReference type="InterPro" id="IPR036291">
    <property type="entry name" value="NAD(P)-bd_dom_sf"/>
</dbReference>
<accession>A0A0Q9YPS3</accession>
<dbReference type="EC" id="1.-.-.-" evidence="2"/>
<name>A0A0Q9YPS3_9GAMM</name>
<dbReference type="EMBL" id="LKHV01000002">
    <property type="protein sequence ID" value="KRG19698.1"/>
    <property type="molecule type" value="Genomic_DNA"/>
</dbReference>
<dbReference type="Gene3D" id="3.30.360.10">
    <property type="entry name" value="Dihydrodipicolinate Reductase, domain 2"/>
    <property type="match status" value="1"/>
</dbReference>
<dbReference type="OrthoDB" id="9801953at2"/>
<dbReference type="RefSeq" id="WP_057623711.1">
    <property type="nucleotide sequence ID" value="NZ_LKHV02000001.1"/>
</dbReference>
<dbReference type="Proteomes" id="UP000051494">
    <property type="component" value="Unassembled WGS sequence"/>
</dbReference>
<evidence type="ECO:0000259" key="1">
    <source>
        <dbReference type="Pfam" id="PF01408"/>
    </source>
</evidence>
<protein>
    <submittedName>
        <fullName evidence="3">Gfo/Idh/MocA family oxidoreductase</fullName>
    </submittedName>
    <submittedName>
        <fullName evidence="2">Putative 4,5-dihydroxyphthalate dehydrogenase</fullName>
        <ecNumber evidence="2">1.-.-.-</ecNumber>
    </submittedName>
</protein>
<feature type="domain" description="Gfo/Idh/MocA-like oxidoreductase N-terminal" evidence="1">
    <location>
        <begin position="5"/>
        <end position="130"/>
    </location>
</feature>
<dbReference type="STRING" id="437022.CC99x_00712"/>
<dbReference type="EMBL" id="LKHV02000001">
    <property type="protein sequence ID" value="MCS5707695.1"/>
    <property type="molecule type" value="Genomic_DNA"/>
</dbReference>
<dbReference type="InterPro" id="IPR000683">
    <property type="entry name" value="Gfo/Idh/MocA-like_OxRdtase_N"/>
</dbReference>
<gene>
    <name evidence="2" type="primary">pht4</name>
    <name evidence="3" type="ORF">CC99x_002120</name>
    <name evidence="2" type="ORF">CC99x_00712</name>
</gene>
<evidence type="ECO:0000313" key="2">
    <source>
        <dbReference type="EMBL" id="KRG19698.1"/>
    </source>
</evidence>
<keyword evidence="4" id="KW-1185">Reference proteome</keyword>
<comment type="caution">
    <text evidence="2">The sequence shown here is derived from an EMBL/GenBank/DDBJ whole genome shotgun (WGS) entry which is preliminary data.</text>
</comment>
<dbReference type="InterPro" id="IPR052515">
    <property type="entry name" value="Gfo/Idh/MocA_Oxidoreductase"/>
</dbReference>
<dbReference type="PANTHER" id="PTHR43249:SF1">
    <property type="entry name" value="D-GLUCOSIDE 3-DEHYDROGENASE"/>
    <property type="match status" value="1"/>
</dbReference>
<dbReference type="Pfam" id="PF01408">
    <property type="entry name" value="GFO_IDH_MocA"/>
    <property type="match status" value="1"/>
</dbReference>
<dbReference type="GO" id="GO:0000166">
    <property type="term" value="F:nucleotide binding"/>
    <property type="evidence" value="ECO:0007669"/>
    <property type="project" value="InterPro"/>
</dbReference>